<proteinExistence type="predicted"/>
<gene>
    <name evidence="2" type="ORF">CLORY_26390</name>
</gene>
<dbReference type="EMBL" id="MZGV01000028">
    <property type="protein sequence ID" value="OPJ60771.1"/>
    <property type="molecule type" value="Genomic_DNA"/>
</dbReference>
<evidence type="ECO:0000313" key="3">
    <source>
        <dbReference type="Proteomes" id="UP000190080"/>
    </source>
</evidence>
<protein>
    <recommendedName>
        <fullName evidence="1">Bacterial bifunctional deaminase-reductase C-terminal domain-containing protein</fullName>
    </recommendedName>
</protein>
<keyword evidence="3" id="KW-1185">Reference proteome</keyword>
<dbReference type="RefSeq" id="WP_079425194.1">
    <property type="nucleotide sequence ID" value="NZ_MZGV01000028.1"/>
</dbReference>
<dbReference type="SUPFAM" id="SSF53597">
    <property type="entry name" value="Dihydrofolate reductase-like"/>
    <property type="match status" value="1"/>
</dbReference>
<dbReference type="Pfam" id="PF01872">
    <property type="entry name" value="RibD_C"/>
    <property type="match status" value="1"/>
</dbReference>
<dbReference type="InterPro" id="IPR002734">
    <property type="entry name" value="RibDG_C"/>
</dbReference>
<evidence type="ECO:0000313" key="2">
    <source>
        <dbReference type="EMBL" id="OPJ60771.1"/>
    </source>
</evidence>
<dbReference type="PANTHER" id="PTHR38011">
    <property type="entry name" value="DIHYDROFOLATE REDUCTASE FAMILY PROTEIN (AFU_ORTHOLOGUE AFUA_8G06820)"/>
    <property type="match status" value="1"/>
</dbReference>
<dbReference type="Gene3D" id="3.40.430.10">
    <property type="entry name" value="Dihydrofolate Reductase, subunit A"/>
    <property type="match status" value="1"/>
</dbReference>
<dbReference type="InterPro" id="IPR050765">
    <property type="entry name" value="Riboflavin_Biosynth_HTPR"/>
</dbReference>
<dbReference type="GO" id="GO:0008703">
    <property type="term" value="F:5-amino-6-(5-phosphoribosylamino)uracil reductase activity"/>
    <property type="evidence" value="ECO:0007669"/>
    <property type="project" value="InterPro"/>
</dbReference>
<name>A0A1V4IL64_9CLOT</name>
<comment type="caution">
    <text evidence="2">The sequence shown here is derived from an EMBL/GenBank/DDBJ whole genome shotgun (WGS) entry which is preliminary data.</text>
</comment>
<dbReference type="STRING" id="1450648.CLORY_26390"/>
<dbReference type="AlphaFoldDB" id="A0A1V4IL64"/>
<dbReference type="PANTHER" id="PTHR38011:SF11">
    <property type="entry name" value="2,5-DIAMINO-6-RIBOSYLAMINO-4(3H)-PYRIMIDINONE 5'-PHOSPHATE REDUCTASE"/>
    <property type="match status" value="1"/>
</dbReference>
<reference evidence="2 3" key="1">
    <citation type="submission" date="2017-03" db="EMBL/GenBank/DDBJ databases">
        <title>Genome sequence of Clostridium oryzae DSM 28571.</title>
        <authorList>
            <person name="Poehlein A."/>
            <person name="Daniel R."/>
        </authorList>
    </citation>
    <scope>NUCLEOTIDE SEQUENCE [LARGE SCALE GENOMIC DNA]</scope>
    <source>
        <strain evidence="2 3">DSM 28571</strain>
    </source>
</reference>
<dbReference type="InterPro" id="IPR024072">
    <property type="entry name" value="DHFR-like_dom_sf"/>
</dbReference>
<feature type="domain" description="Bacterial bifunctional deaminase-reductase C-terminal" evidence="1">
    <location>
        <begin position="3"/>
        <end position="171"/>
    </location>
</feature>
<sequence length="181" mass="20801">MKKLIVSTYVSLDGIMDNPSWTVPYWNREISEFKYDELLSSDTLLLGRVTYENFAAAWPNMYDDEGFADRMNSMKKYVVSTTLKEVHWSNSSIIDENVVDKIEKLKELPGKNILVYGSAELVNTLINHRLVDEYHILVYPIVLGLGKRLFKEKTCTSLKLIKTEHFDSGVVALLYGLEKNI</sequence>
<accession>A0A1V4IL64</accession>
<organism evidence="2 3">
    <name type="scientific">Clostridium oryzae</name>
    <dbReference type="NCBI Taxonomy" id="1450648"/>
    <lineage>
        <taxon>Bacteria</taxon>
        <taxon>Bacillati</taxon>
        <taxon>Bacillota</taxon>
        <taxon>Clostridia</taxon>
        <taxon>Eubacteriales</taxon>
        <taxon>Clostridiaceae</taxon>
        <taxon>Clostridium</taxon>
    </lineage>
</organism>
<dbReference type="Proteomes" id="UP000190080">
    <property type="component" value="Unassembled WGS sequence"/>
</dbReference>
<dbReference type="OrthoDB" id="195113at2"/>
<dbReference type="GO" id="GO:0009231">
    <property type="term" value="P:riboflavin biosynthetic process"/>
    <property type="evidence" value="ECO:0007669"/>
    <property type="project" value="InterPro"/>
</dbReference>
<evidence type="ECO:0000259" key="1">
    <source>
        <dbReference type="Pfam" id="PF01872"/>
    </source>
</evidence>